<evidence type="ECO:0000313" key="2">
    <source>
        <dbReference type="Proteomes" id="UP000238523"/>
    </source>
</evidence>
<dbReference type="EMBL" id="CP025012">
    <property type="protein sequence ID" value="AUW44109.1"/>
    <property type="molecule type" value="Genomic_DNA"/>
</dbReference>
<name>A0A2K9Z7A6_RHILE</name>
<gene>
    <name evidence="1" type="ORF">CUJ84_Chr003778</name>
</gene>
<proteinExistence type="predicted"/>
<evidence type="ECO:0000313" key="1">
    <source>
        <dbReference type="EMBL" id="AUW44109.1"/>
    </source>
</evidence>
<dbReference type="Proteomes" id="UP000238523">
    <property type="component" value="Chromosome"/>
</dbReference>
<protein>
    <submittedName>
        <fullName evidence="1">Uncharacterized protein</fullName>
    </submittedName>
</protein>
<organism evidence="1 2">
    <name type="scientific">Rhizobium leguminosarum</name>
    <dbReference type="NCBI Taxonomy" id="384"/>
    <lineage>
        <taxon>Bacteria</taxon>
        <taxon>Pseudomonadati</taxon>
        <taxon>Pseudomonadota</taxon>
        <taxon>Alphaproteobacteria</taxon>
        <taxon>Hyphomicrobiales</taxon>
        <taxon>Rhizobiaceae</taxon>
        <taxon>Rhizobium/Agrobacterium group</taxon>
        <taxon>Rhizobium</taxon>
    </lineage>
</organism>
<accession>A0A2K9Z7A6</accession>
<dbReference type="AlphaFoldDB" id="A0A2K9Z7A6"/>
<sequence>MACSALASDGTMESRQTRAVLRRQRLKVDMWYPKWLNERRES</sequence>
<reference evidence="1 2" key="1">
    <citation type="submission" date="2017-11" db="EMBL/GenBank/DDBJ databases">
        <title>Complete genome of Rhizobium leguminosarum Norway, an ineffective micro-symbiont.</title>
        <authorList>
            <person name="Hoffrichter A."/>
            <person name="Liang J."/>
            <person name="Brachmann A."/>
            <person name="Marin M."/>
        </authorList>
    </citation>
    <scope>NUCLEOTIDE SEQUENCE [LARGE SCALE GENOMIC DNA]</scope>
    <source>
        <strain evidence="1 2">Norway</strain>
    </source>
</reference>